<comment type="caution">
    <text evidence="1">The sequence shown here is derived from an EMBL/GenBank/DDBJ whole genome shotgun (WGS) entry which is preliminary data.</text>
</comment>
<reference evidence="1 2" key="1">
    <citation type="submission" date="2020-09" db="EMBL/GenBank/DDBJ databases">
        <title>De no assembly of potato wild relative species, Solanum commersonii.</title>
        <authorList>
            <person name="Cho K."/>
        </authorList>
    </citation>
    <scope>NUCLEOTIDE SEQUENCE [LARGE SCALE GENOMIC DNA]</scope>
    <source>
        <strain evidence="1">LZ3.2</strain>
        <tissue evidence="1">Leaf</tissue>
    </source>
</reference>
<protein>
    <submittedName>
        <fullName evidence="1">Uncharacterized protein</fullName>
    </submittedName>
</protein>
<accession>A0A9J5Z4L8</accession>
<evidence type="ECO:0000313" key="2">
    <source>
        <dbReference type="Proteomes" id="UP000824120"/>
    </source>
</evidence>
<organism evidence="1 2">
    <name type="scientific">Solanum commersonii</name>
    <name type="common">Commerson's wild potato</name>
    <name type="synonym">Commerson's nightshade</name>
    <dbReference type="NCBI Taxonomy" id="4109"/>
    <lineage>
        <taxon>Eukaryota</taxon>
        <taxon>Viridiplantae</taxon>
        <taxon>Streptophyta</taxon>
        <taxon>Embryophyta</taxon>
        <taxon>Tracheophyta</taxon>
        <taxon>Spermatophyta</taxon>
        <taxon>Magnoliopsida</taxon>
        <taxon>eudicotyledons</taxon>
        <taxon>Gunneridae</taxon>
        <taxon>Pentapetalae</taxon>
        <taxon>asterids</taxon>
        <taxon>lamiids</taxon>
        <taxon>Solanales</taxon>
        <taxon>Solanaceae</taxon>
        <taxon>Solanoideae</taxon>
        <taxon>Solaneae</taxon>
        <taxon>Solanum</taxon>
    </lineage>
</organism>
<dbReference type="Proteomes" id="UP000824120">
    <property type="component" value="Chromosome 5"/>
</dbReference>
<keyword evidence="2" id="KW-1185">Reference proteome</keyword>
<gene>
    <name evidence="1" type="ORF">H5410_029102</name>
</gene>
<proteinExistence type="predicted"/>
<sequence length="129" mass="14882">MKVPTIRPDPPSTWVIQRHGRLLPGEEKEGAIQEGRGGHILAQQGSRTLTSFNVSQSITSSRSRRMDINHPMYKEFMDFMKSKEKLDNNPPSYSSILIDDENIEVFDLNDKKEVILLLEESDLKWRNEP</sequence>
<dbReference type="EMBL" id="JACXVP010000005">
    <property type="protein sequence ID" value="KAG5607610.1"/>
    <property type="molecule type" value="Genomic_DNA"/>
</dbReference>
<dbReference type="AlphaFoldDB" id="A0A9J5Z4L8"/>
<evidence type="ECO:0000313" key="1">
    <source>
        <dbReference type="EMBL" id="KAG5607610.1"/>
    </source>
</evidence>
<name>A0A9J5Z4L8_SOLCO</name>
<dbReference type="OrthoDB" id="1743486at2759"/>